<sequence>MPDGVATCSKVVPATSTARAAVVASARSRPAAEANCAPPIDKADQAAATDVPVMNVRRFMPATKTPTC</sequence>
<dbReference type="Proteomes" id="UP000610124">
    <property type="component" value="Unassembled WGS sequence"/>
</dbReference>
<gene>
    <name evidence="1" type="ORF">GCM10010502_28910</name>
</gene>
<protein>
    <submittedName>
        <fullName evidence="1">Uncharacterized protein</fullName>
    </submittedName>
</protein>
<reference evidence="1" key="2">
    <citation type="submission" date="2020-09" db="EMBL/GenBank/DDBJ databases">
        <authorList>
            <person name="Sun Q."/>
            <person name="Ohkuma M."/>
        </authorList>
    </citation>
    <scope>NUCLEOTIDE SEQUENCE</scope>
    <source>
        <strain evidence="1">JCM 4434</strain>
    </source>
</reference>
<proteinExistence type="predicted"/>
<dbReference type="EMBL" id="BMUB01000005">
    <property type="protein sequence ID" value="GGU75201.1"/>
    <property type="molecule type" value="Genomic_DNA"/>
</dbReference>
<dbReference type="AlphaFoldDB" id="A0A8H9HLV1"/>
<name>A0A8H9HLV1_KITAU</name>
<evidence type="ECO:0000313" key="2">
    <source>
        <dbReference type="Proteomes" id="UP000610124"/>
    </source>
</evidence>
<reference evidence="1" key="1">
    <citation type="journal article" date="2014" name="Int. J. Syst. Evol. Microbiol.">
        <title>Complete genome sequence of Corynebacterium casei LMG S-19264T (=DSM 44701T), isolated from a smear-ripened cheese.</title>
        <authorList>
            <consortium name="US DOE Joint Genome Institute (JGI-PGF)"/>
            <person name="Walter F."/>
            <person name="Albersmeier A."/>
            <person name="Kalinowski J."/>
            <person name="Ruckert C."/>
        </authorList>
    </citation>
    <scope>NUCLEOTIDE SEQUENCE</scope>
    <source>
        <strain evidence="1">JCM 4434</strain>
    </source>
</reference>
<accession>A0A8H9HLV1</accession>
<organism evidence="1 2">
    <name type="scientific">Kitasatospora aureofaciens</name>
    <name type="common">Streptomyces aureofaciens</name>
    <dbReference type="NCBI Taxonomy" id="1894"/>
    <lineage>
        <taxon>Bacteria</taxon>
        <taxon>Bacillati</taxon>
        <taxon>Actinomycetota</taxon>
        <taxon>Actinomycetes</taxon>
        <taxon>Kitasatosporales</taxon>
        <taxon>Streptomycetaceae</taxon>
        <taxon>Kitasatospora</taxon>
    </lineage>
</organism>
<evidence type="ECO:0000313" key="1">
    <source>
        <dbReference type="EMBL" id="GGU75201.1"/>
    </source>
</evidence>
<comment type="caution">
    <text evidence="1">The sequence shown here is derived from an EMBL/GenBank/DDBJ whole genome shotgun (WGS) entry which is preliminary data.</text>
</comment>